<evidence type="ECO:0000259" key="10">
    <source>
        <dbReference type="SMART" id="SM00986"/>
    </source>
</evidence>
<dbReference type="Pfam" id="PF03167">
    <property type="entry name" value="UDG"/>
    <property type="match status" value="1"/>
</dbReference>
<evidence type="ECO:0000256" key="1">
    <source>
        <dbReference type="ARBA" id="ARBA00006521"/>
    </source>
</evidence>
<dbReference type="GO" id="GO:0046872">
    <property type="term" value="F:metal ion binding"/>
    <property type="evidence" value="ECO:0007669"/>
    <property type="project" value="UniProtKB-KW"/>
</dbReference>
<organism evidence="11 12">
    <name type="scientific">Albidovulum aquaemixtae</name>
    <dbReference type="NCBI Taxonomy" id="1542388"/>
    <lineage>
        <taxon>Bacteria</taxon>
        <taxon>Pseudomonadati</taxon>
        <taxon>Pseudomonadota</taxon>
        <taxon>Alphaproteobacteria</taxon>
        <taxon>Rhodobacterales</taxon>
        <taxon>Paracoccaceae</taxon>
        <taxon>Albidovulum</taxon>
    </lineage>
</organism>
<dbReference type="InterPro" id="IPR025404">
    <property type="entry name" value="DUF4130"/>
</dbReference>
<dbReference type="OrthoDB" id="5290748at2"/>
<keyword evidence="4" id="KW-0479">Metal-binding</keyword>
<dbReference type="NCBIfam" id="TIGR03915">
    <property type="entry name" value="SAM_7_link_chp"/>
    <property type="match status" value="1"/>
</dbReference>
<dbReference type="InterPro" id="IPR005122">
    <property type="entry name" value="Uracil-DNA_glycosylase-like"/>
</dbReference>
<evidence type="ECO:0000256" key="3">
    <source>
        <dbReference type="ARBA" id="ARBA00022485"/>
    </source>
</evidence>
<keyword evidence="7" id="KW-0408">Iron</keyword>
<dbReference type="NCBIfam" id="TIGR03914">
    <property type="entry name" value="UDG_fam_dom"/>
    <property type="match status" value="1"/>
</dbReference>
<dbReference type="InterPro" id="IPR023875">
    <property type="entry name" value="DNA_repair_put"/>
</dbReference>
<dbReference type="GO" id="GO:0051539">
    <property type="term" value="F:4 iron, 4 sulfur cluster binding"/>
    <property type="evidence" value="ECO:0007669"/>
    <property type="project" value="UniProtKB-KW"/>
</dbReference>
<dbReference type="InterPro" id="IPR051536">
    <property type="entry name" value="UDG_Type-4/5"/>
</dbReference>
<dbReference type="SUPFAM" id="SSF52141">
    <property type="entry name" value="Uracil-DNA glycosylase-like"/>
    <property type="match status" value="1"/>
</dbReference>
<dbReference type="PANTHER" id="PTHR33693">
    <property type="entry name" value="TYPE-5 URACIL-DNA GLYCOSYLASE"/>
    <property type="match status" value="1"/>
</dbReference>
<keyword evidence="5" id="KW-0227">DNA damage</keyword>
<dbReference type="Proteomes" id="UP000244924">
    <property type="component" value="Unassembled WGS sequence"/>
</dbReference>
<proteinExistence type="inferred from homology"/>
<protein>
    <recommendedName>
        <fullName evidence="2">Type-4 uracil-DNA glycosylase</fullName>
    </recommendedName>
</protein>
<evidence type="ECO:0000256" key="7">
    <source>
        <dbReference type="ARBA" id="ARBA00023004"/>
    </source>
</evidence>
<evidence type="ECO:0000256" key="6">
    <source>
        <dbReference type="ARBA" id="ARBA00022801"/>
    </source>
</evidence>
<keyword evidence="6" id="KW-0378">Hydrolase</keyword>
<keyword evidence="9" id="KW-0234">DNA repair</keyword>
<evidence type="ECO:0000256" key="2">
    <source>
        <dbReference type="ARBA" id="ARBA00019403"/>
    </source>
</evidence>
<dbReference type="Gene3D" id="3.40.470.10">
    <property type="entry name" value="Uracil-DNA glycosylase-like domain"/>
    <property type="match status" value="1"/>
</dbReference>
<dbReference type="Pfam" id="PF13566">
    <property type="entry name" value="DUF4130"/>
    <property type="match status" value="1"/>
</dbReference>
<accession>A0A2R8B4N0</accession>
<dbReference type="EMBL" id="OMOQ01000001">
    <property type="protein sequence ID" value="SPH17473.1"/>
    <property type="molecule type" value="Genomic_DNA"/>
</dbReference>
<keyword evidence="3" id="KW-0004">4Fe-4S</keyword>
<evidence type="ECO:0000256" key="5">
    <source>
        <dbReference type="ARBA" id="ARBA00022763"/>
    </source>
</evidence>
<dbReference type="InterPro" id="IPR036895">
    <property type="entry name" value="Uracil-DNA_glycosylase-like_sf"/>
</dbReference>
<name>A0A2R8B4N0_9RHOB</name>
<dbReference type="CDD" id="cd10030">
    <property type="entry name" value="UDG-F4_TTUDGA_SPO1dp_like"/>
    <property type="match status" value="1"/>
</dbReference>
<reference evidence="11 12" key="1">
    <citation type="submission" date="2018-03" db="EMBL/GenBank/DDBJ databases">
        <authorList>
            <person name="Keele B.F."/>
        </authorList>
    </citation>
    <scope>NUCLEOTIDE SEQUENCE [LARGE SCALE GENOMIC DNA]</scope>
    <source>
        <strain evidence="11 12">CECT 8626</strain>
    </source>
</reference>
<evidence type="ECO:0000313" key="11">
    <source>
        <dbReference type="EMBL" id="SPH17473.1"/>
    </source>
</evidence>
<dbReference type="RefSeq" id="WP_108851918.1">
    <property type="nucleotide sequence ID" value="NZ_OMOQ01000001.1"/>
</dbReference>
<dbReference type="SMART" id="SM00987">
    <property type="entry name" value="UreE_C"/>
    <property type="match status" value="1"/>
</dbReference>
<dbReference type="GO" id="GO:0006281">
    <property type="term" value="P:DNA repair"/>
    <property type="evidence" value="ECO:0007669"/>
    <property type="project" value="UniProtKB-KW"/>
</dbReference>
<keyword evidence="12" id="KW-1185">Reference proteome</keyword>
<dbReference type="InterPro" id="IPR005273">
    <property type="entry name" value="Ura-DNA_glyco_family4"/>
</dbReference>
<evidence type="ECO:0000313" key="12">
    <source>
        <dbReference type="Proteomes" id="UP000244924"/>
    </source>
</evidence>
<dbReference type="SMART" id="SM00986">
    <property type="entry name" value="UDG"/>
    <property type="match status" value="1"/>
</dbReference>
<dbReference type="AlphaFoldDB" id="A0A2R8B4N0"/>
<comment type="similarity">
    <text evidence="1">Belongs to the uracil-DNA glycosylase (UDG) superfamily. Type 4 (UDGa) family.</text>
</comment>
<keyword evidence="8" id="KW-0411">Iron-sulfur</keyword>
<dbReference type="GO" id="GO:0097506">
    <property type="term" value="F:deaminated base DNA N-glycosylase activity"/>
    <property type="evidence" value="ECO:0007669"/>
    <property type="project" value="UniProtKB-ARBA"/>
</dbReference>
<evidence type="ECO:0000256" key="8">
    <source>
        <dbReference type="ARBA" id="ARBA00023014"/>
    </source>
</evidence>
<feature type="domain" description="Uracil-DNA glycosylase-like" evidence="10">
    <location>
        <begin position="307"/>
        <end position="464"/>
    </location>
</feature>
<gene>
    <name evidence="11" type="ORF">DEA8626_00996</name>
</gene>
<evidence type="ECO:0000256" key="4">
    <source>
        <dbReference type="ARBA" id="ARBA00022723"/>
    </source>
</evidence>
<sequence>MYRVTLPMLGFAPVWRDAARQLVSHAVAPDRIWWDRGEGGDLFEADPPPRTEGLTTVNAPSAFPKLADTVLCHSNAAAPALLYEALYRHQGDRGALANPADPLSRRLEMLAKTVRRDIHKMHAFVRFRELSGDGARRRFGAWFEPDHGILEAATQFFARRFADMDWTIATPQGVARFEGGALSFHAPAPRPDLPTDASEALWGTYFANIFNPARLHLKAMRSEMPVKYWRNLPETRLIPEMLAGAEARVAAMRAAMPTEAPARAERILERLTTPEPEGAPATLDDARRAAAQCRRCGLCEAATQTVWGEGDPKAALMIVGEQPGDVEDLAGRPFVGPAGQLLRTVMKEAEVGRAWMTNAVKHFKFQPRGKRRLHQNPSRGEIEHCRWWLDLERRLIAPRLTVALGASAAYSLTSDDSPMRARRGRVETARDGGRVLLTWHPSYVLRLPPKARPQARAELLADLRRVSALNGDDAANY</sequence>
<dbReference type="PANTHER" id="PTHR33693:SF9">
    <property type="entry name" value="TYPE-4 URACIL-DNA GLYCOSYLASE"/>
    <property type="match status" value="1"/>
</dbReference>
<evidence type="ECO:0000256" key="9">
    <source>
        <dbReference type="ARBA" id="ARBA00023204"/>
    </source>
</evidence>